<dbReference type="EMBL" id="BFEA01000072">
    <property type="protein sequence ID" value="GBG66304.1"/>
    <property type="molecule type" value="Genomic_DNA"/>
</dbReference>
<evidence type="ECO:0000313" key="1">
    <source>
        <dbReference type="EMBL" id="GBG66304.1"/>
    </source>
</evidence>
<evidence type="ECO:0000313" key="2">
    <source>
        <dbReference type="Proteomes" id="UP000265515"/>
    </source>
</evidence>
<comment type="caution">
    <text evidence="1">The sequence shown here is derived from an EMBL/GenBank/DDBJ whole genome shotgun (WGS) entry which is preliminary data.</text>
</comment>
<dbReference type="Proteomes" id="UP000265515">
    <property type="component" value="Unassembled WGS sequence"/>
</dbReference>
<dbReference type="InterPro" id="IPR036380">
    <property type="entry name" value="Isochorismatase-like_sf"/>
</dbReference>
<reference evidence="1 2" key="1">
    <citation type="journal article" date="2018" name="Cell">
        <title>The Chara Genome: Secondary Complexity and Implications for Plant Terrestrialization.</title>
        <authorList>
            <person name="Nishiyama T."/>
            <person name="Sakayama H."/>
            <person name="Vries J.D."/>
            <person name="Buschmann H."/>
            <person name="Saint-Marcoux D."/>
            <person name="Ullrich K.K."/>
            <person name="Haas F.B."/>
            <person name="Vanderstraeten L."/>
            <person name="Becker D."/>
            <person name="Lang D."/>
            <person name="Vosolsobe S."/>
            <person name="Rombauts S."/>
            <person name="Wilhelmsson P.K.I."/>
            <person name="Janitza P."/>
            <person name="Kern R."/>
            <person name="Heyl A."/>
            <person name="Rumpler F."/>
            <person name="Villalobos L.I.A.C."/>
            <person name="Clay J.M."/>
            <person name="Skokan R."/>
            <person name="Toyoda A."/>
            <person name="Suzuki Y."/>
            <person name="Kagoshima H."/>
            <person name="Schijlen E."/>
            <person name="Tajeshwar N."/>
            <person name="Catarino B."/>
            <person name="Hetherington A.J."/>
            <person name="Saltykova A."/>
            <person name="Bonnot C."/>
            <person name="Breuninger H."/>
            <person name="Symeonidi A."/>
            <person name="Radhakrishnan G.V."/>
            <person name="Van Nieuwerburgh F."/>
            <person name="Deforce D."/>
            <person name="Chang C."/>
            <person name="Karol K.G."/>
            <person name="Hedrich R."/>
            <person name="Ulvskov P."/>
            <person name="Glockner G."/>
            <person name="Delwiche C.F."/>
            <person name="Petrasek J."/>
            <person name="Van de Peer Y."/>
            <person name="Friml J."/>
            <person name="Beilby M."/>
            <person name="Dolan L."/>
            <person name="Kohara Y."/>
            <person name="Sugano S."/>
            <person name="Fujiyama A."/>
            <person name="Delaux P.-M."/>
            <person name="Quint M."/>
            <person name="TheiBen G."/>
            <person name="Hagemann M."/>
            <person name="Harholt J."/>
            <person name="Dunand C."/>
            <person name="Zachgo S."/>
            <person name="Langdale J."/>
            <person name="Maumus F."/>
            <person name="Straeten D.V.D."/>
            <person name="Gould S.B."/>
            <person name="Rensing S.A."/>
        </authorList>
    </citation>
    <scope>NUCLEOTIDE SEQUENCE [LARGE SCALE GENOMIC DNA]</scope>
    <source>
        <strain evidence="1 2">S276</strain>
    </source>
</reference>
<sequence>MPQGHSVLGTLQRAAPGAALEELAHQCYWNSGVEDSGGWAGGDLPVAPSLHLHHWPQGPCQILDSSRLHLSLLVKTGLLVLKMQREFIDVGGFGWLLGNDTSMLREIVPNVQALMESAREANLTIIHVKESHRDDLSDVPLSKLKRALKQSAGRTRSIGDHVSRKAVAQVFPLVIILHCTSAQF</sequence>
<dbReference type="AlphaFoldDB" id="A0A388K8A7"/>
<name>A0A388K8A7_CHABU</name>
<dbReference type="SUPFAM" id="SSF52499">
    <property type="entry name" value="Isochorismatase-like hydrolases"/>
    <property type="match status" value="1"/>
</dbReference>
<dbReference type="Gramene" id="GBG66304">
    <property type="protein sequence ID" value="GBG66304"/>
    <property type="gene ID" value="CBR_g58795"/>
</dbReference>
<accession>A0A388K8A7</accession>
<keyword evidence="2" id="KW-1185">Reference proteome</keyword>
<protein>
    <submittedName>
        <fullName evidence="1">Uncharacterized protein</fullName>
    </submittedName>
</protein>
<dbReference type="OrthoDB" id="167809at2759"/>
<gene>
    <name evidence="1" type="ORF">CBR_g58795</name>
</gene>
<proteinExistence type="predicted"/>
<organism evidence="1 2">
    <name type="scientific">Chara braunii</name>
    <name type="common">Braun's stonewort</name>
    <dbReference type="NCBI Taxonomy" id="69332"/>
    <lineage>
        <taxon>Eukaryota</taxon>
        <taxon>Viridiplantae</taxon>
        <taxon>Streptophyta</taxon>
        <taxon>Charophyceae</taxon>
        <taxon>Charales</taxon>
        <taxon>Characeae</taxon>
        <taxon>Chara</taxon>
    </lineage>
</organism>
<dbReference type="Gene3D" id="3.40.50.850">
    <property type="entry name" value="Isochorismatase-like"/>
    <property type="match status" value="1"/>
</dbReference>